<dbReference type="EC" id="3.1.3.48" evidence="2"/>
<evidence type="ECO:0000256" key="4">
    <source>
        <dbReference type="ARBA" id="ARBA00022912"/>
    </source>
</evidence>
<keyword evidence="3 6" id="KW-0378">Hydrolase</keyword>
<dbReference type="PANTHER" id="PTHR11717">
    <property type="entry name" value="LOW MOLECULAR WEIGHT PROTEIN TYROSINE PHOSPHATASE"/>
    <property type="match status" value="1"/>
</dbReference>
<evidence type="ECO:0000256" key="3">
    <source>
        <dbReference type="ARBA" id="ARBA00022801"/>
    </source>
</evidence>
<dbReference type="InterPro" id="IPR050438">
    <property type="entry name" value="LMW_PTPase"/>
</dbReference>
<dbReference type="CDD" id="cd16343">
    <property type="entry name" value="LMWPTP"/>
    <property type="match status" value="1"/>
</dbReference>
<proteinExistence type="inferred from homology"/>
<gene>
    <name evidence="6" type="ORF">ABGV49_17285</name>
</gene>
<evidence type="ECO:0000259" key="5">
    <source>
        <dbReference type="SMART" id="SM00226"/>
    </source>
</evidence>
<dbReference type="InterPro" id="IPR017867">
    <property type="entry name" value="Tyr_phospatase_low_mol_wt"/>
</dbReference>
<dbReference type="EMBL" id="JBDOJC010000001">
    <property type="protein sequence ID" value="MEO2218816.1"/>
    <property type="molecule type" value="Genomic_DNA"/>
</dbReference>
<evidence type="ECO:0000256" key="2">
    <source>
        <dbReference type="ARBA" id="ARBA00013064"/>
    </source>
</evidence>
<dbReference type="PRINTS" id="PR00719">
    <property type="entry name" value="LMWPTPASE"/>
</dbReference>
<dbReference type="SUPFAM" id="SSF52788">
    <property type="entry name" value="Phosphotyrosine protein phosphatases I"/>
    <property type="match status" value="1"/>
</dbReference>
<comment type="similarity">
    <text evidence="1">Belongs to the low molecular weight phosphotyrosine protein phosphatase family.</text>
</comment>
<keyword evidence="4" id="KW-0904">Protein phosphatase</keyword>
<dbReference type="Gene3D" id="3.40.50.2300">
    <property type="match status" value="1"/>
</dbReference>
<evidence type="ECO:0000313" key="7">
    <source>
        <dbReference type="Proteomes" id="UP001455709"/>
    </source>
</evidence>
<dbReference type="GO" id="GO:0004725">
    <property type="term" value="F:protein tyrosine phosphatase activity"/>
    <property type="evidence" value="ECO:0007669"/>
    <property type="project" value="UniProtKB-EC"/>
</dbReference>
<dbReference type="RefSeq" id="WP_347371527.1">
    <property type="nucleotide sequence ID" value="NZ_JBDOJC010000001.1"/>
</dbReference>
<evidence type="ECO:0000256" key="1">
    <source>
        <dbReference type="ARBA" id="ARBA00011063"/>
    </source>
</evidence>
<dbReference type="Pfam" id="PF01451">
    <property type="entry name" value="LMWPc"/>
    <property type="match status" value="1"/>
</dbReference>
<accession>A0ABV0FFU2</accession>
<feature type="domain" description="Phosphotyrosine protein phosphatase I" evidence="5">
    <location>
        <begin position="37"/>
        <end position="184"/>
    </location>
</feature>
<evidence type="ECO:0000313" key="6">
    <source>
        <dbReference type="EMBL" id="MEO2218816.1"/>
    </source>
</evidence>
<dbReference type="SMART" id="SM00226">
    <property type="entry name" value="LMWPc"/>
    <property type="match status" value="1"/>
</dbReference>
<dbReference type="PANTHER" id="PTHR11717:SF7">
    <property type="entry name" value="LOW MOLECULAR WEIGHT PHOSPHOTYROSINE PROTEIN PHOSPHATASE"/>
    <property type="match status" value="1"/>
</dbReference>
<keyword evidence="7" id="KW-1185">Reference proteome</keyword>
<dbReference type="InterPro" id="IPR036196">
    <property type="entry name" value="Ptyr_pPase_sf"/>
</dbReference>
<dbReference type="Proteomes" id="UP001455709">
    <property type="component" value="Unassembled WGS sequence"/>
</dbReference>
<organism evidence="6 7">
    <name type="scientific">Chromobacterium vaccinii</name>
    <dbReference type="NCBI Taxonomy" id="1108595"/>
    <lineage>
        <taxon>Bacteria</taxon>
        <taxon>Pseudomonadati</taxon>
        <taxon>Pseudomonadota</taxon>
        <taxon>Betaproteobacteria</taxon>
        <taxon>Neisseriales</taxon>
        <taxon>Chromobacteriaceae</taxon>
        <taxon>Chromobacterium</taxon>
    </lineage>
</organism>
<dbReference type="InterPro" id="IPR023485">
    <property type="entry name" value="Ptyr_pPase"/>
</dbReference>
<comment type="caution">
    <text evidence="6">The sequence shown here is derived from an EMBL/GenBank/DDBJ whole genome shotgun (WGS) entry which is preliminary data.</text>
</comment>
<sequence length="190" mass="21154">MARIARRLKSMIRGKFVRCAASLDFIKGNSMSGKDFFSILFVCHGNICRSPTAEGVMRKRLAATGWSGRIRLDSAGTHGYHVGEPPDARSMRAAAGRGYDLSTQRARQVADGDFSAFDLILAADRHNLDDLRRRCPEELSDRLHLMLEPLGQDREVPDPYYGGDRGFEQVLDLLEAACDAWLARIEAGLR</sequence>
<protein>
    <recommendedName>
        <fullName evidence="2">protein-tyrosine-phosphatase</fullName>
        <ecNumber evidence="2">3.1.3.48</ecNumber>
    </recommendedName>
</protein>
<reference evidence="6 7" key="1">
    <citation type="submission" date="2024-05" db="EMBL/GenBank/DDBJ databases">
        <authorList>
            <person name="De Oliveira J.P."/>
            <person name="Noriler S.A."/>
            <person name="De Oliveira A.G."/>
            <person name="Sipoli D.S."/>
        </authorList>
    </citation>
    <scope>NUCLEOTIDE SEQUENCE [LARGE SCALE GENOMIC DNA]</scope>
    <source>
        <strain evidence="6 7">LABIM189</strain>
    </source>
</reference>
<name>A0ABV0FFU2_9NEIS</name>